<dbReference type="OrthoDB" id="9807542at2"/>
<organism evidence="3 6">
    <name type="scientific">Levilactobacillus brevis</name>
    <name type="common">Lactobacillus brevis</name>
    <dbReference type="NCBI Taxonomy" id="1580"/>
    <lineage>
        <taxon>Bacteria</taxon>
        <taxon>Bacillati</taxon>
        <taxon>Bacillota</taxon>
        <taxon>Bacilli</taxon>
        <taxon>Lactobacillales</taxon>
        <taxon>Lactobacillaceae</taxon>
        <taxon>Levilactobacillus</taxon>
    </lineage>
</organism>
<evidence type="ECO:0000259" key="1">
    <source>
        <dbReference type="SMART" id="SM01022"/>
    </source>
</evidence>
<reference evidence="2" key="4">
    <citation type="submission" date="2020-12" db="EMBL/GenBank/DDBJ databases">
        <authorList>
            <person name="Mcmullen J.G."/>
        </authorList>
    </citation>
    <scope>NUCLEOTIDE SEQUENCE</scope>
    <source>
        <strain evidence="2">Dm-2019-70</strain>
    </source>
</reference>
<dbReference type="Proteomes" id="UP000785759">
    <property type="component" value="Unassembled WGS sequence"/>
</dbReference>
<dbReference type="SMART" id="SM01022">
    <property type="entry name" value="ASCH"/>
    <property type="match status" value="1"/>
</dbReference>
<reference evidence="3 6" key="1">
    <citation type="submission" date="2017-09" db="EMBL/GenBank/DDBJ databases">
        <title>Genome sequence of Lactobacillus brevis D7.</title>
        <authorList>
            <person name="Kwon M.-S."/>
            <person name="Lim S.K."/>
            <person name="Choi H.-J."/>
        </authorList>
    </citation>
    <scope>NUCLEOTIDE SEQUENCE [LARGE SCALE GENOMIC DNA]</scope>
    <source>
        <strain evidence="3 6">D7</strain>
    </source>
</reference>
<evidence type="ECO:0000313" key="3">
    <source>
        <dbReference type="EMBL" id="PBQ24521.1"/>
    </source>
</evidence>
<dbReference type="SUPFAM" id="SSF88697">
    <property type="entry name" value="PUA domain-like"/>
    <property type="match status" value="1"/>
</dbReference>
<dbReference type="InterPro" id="IPR007374">
    <property type="entry name" value="ASCH_domain"/>
</dbReference>
<dbReference type="PIRSF" id="PIRSF021320">
    <property type="entry name" value="DUF984"/>
    <property type="match status" value="1"/>
</dbReference>
<dbReference type="EMBL" id="CP031198">
    <property type="protein sequence ID" value="QCZ53968.1"/>
    <property type="molecule type" value="Genomic_DNA"/>
</dbReference>
<dbReference type="PANTHER" id="PTHR39203">
    <property type="entry name" value="CYTOPLASMIC PROTEIN-RELATED"/>
    <property type="match status" value="1"/>
</dbReference>
<name>A0A0C1PTZ3_LEVBR</name>
<feature type="domain" description="ASCH" evidence="1">
    <location>
        <begin position="25"/>
        <end position="147"/>
    </location>
</feature>
<dbReference type="EMBL" id="JAERKF010000003">
    <property type="protein sequence ID" value="MBS1009781.1"/>
    <property type="molecule type" value="Genomic_DNA"/>
</dbReference>
<sequence length="147" mass="16867">MDVKTYWQHFKAHHPEITTDHYDAYAFGSSDATADLLAHLVKIGQKTATTSAVELYEADEPFPFVGEYNIILDAQGNPVCVTQTKVTETVPFDQVSQEHAYHEGEDDRTLSTWRKEHRAFFTREYQVAGQTFNDQIPCFCEVFEVVR</sequence>
<dbReference type="CDD" id="cd06553">
    <property type="entry name" value="ASCH_Ef3133_like"/>
    <property type="match status" value="1"/>
</dbReference>
<dbReference type="EMBL" id="NVYO01000001">
    <property type="protein sequence ID" value="PBQ24521.1"/>
    <property type="molecule type" value="Genomic_DNA"/>
</dbReference>
<dbReference type="EMBL" id="QFDK01000003">
    <property type="protein sequence ID" value="TOZ04958.1"/>
    <property type="molecule type" value="Genomic_DNA"/>
</dbReference>
<evidence type="ECO:0000313" key="4">
    <source>
        <dbReference type="EMBL" id="QCZ53968.1"/>
    </source>
</evidence>
<proteinExistence type="predicted"/>
<reference evidence="5" key="2">
    <citation type="submission" date="2018-05" db="EMBL/GenBank/DDBJ databases">
        <title>Genome Comparison of Lactic Acid Bacteria Isolated from non-Wheat Sourdough.</title>
        <authorList>
            <person name="Rice T."/>
            <person name="Axel C."/>
            <person name="Lynch K.M."/>
            <person name="Benz C."/>
            <person name="Arendt E.K."/>
            <person name="Coffey A."/>
        </authorList>
    </citation>
    <scope>NUCLEOTIDE SEQUENCE</scope>
    <source>
        <strain evidence="5">TR055</strain>
    </source>
</reference>
<dbReference type="InterPro" id="IPR009326">
    <property type="entry name" value="DUF984"/>
</dbReference>
<reference evidence="2" key="5">
    <citation type="submission" date="2022-09" db="EMBL/GenBank/DDBJ databases">
        <title>Genome-inferred correspondence between phylogeny and metabolic traits in the wild Drosophila gut microbiome.</title>
        <authorList>
            <person name="Bueno E."/>
            <person name="Blow F."/>
            <person name="Douglas A.E."/>
        </authorList>
    </citation>
    <scope>NUCLEOTIDE SEQUENCE</scope>
    <source>
        <strain evidence="2">Dm-2019-70</strain>
    </source>
</reference>
<gene>
    <name evidence="3" type="ORF">CNR29_11045</name>
    <name evidence="5" type="ORF">DIS17_03165</name>
    <name evidence="2" type="ORF">JK167_02900</name>
    <name evidence="4" type="ORF">UCCLBBS449_2051</name>
</gene>
<evidence type="ECO:0000313" key="5">
    <source>
        <dbReference type="EMBL" id="TOZ04958.1"/>
    </source>
</evidence>
<dbReference type="PANTHER" id="PTHR39203:SF1">
    <property type="entry name" value="CYTOPLASMIC PROTEIN"/>
    <property type="match status" value="1"/>
</dbReference>
<dbReference type="RefSeq" id="WP_024526406.1">
    <property type="nucleotide sequence ID" value="NZ_BEWS01000012.1"/>
</dbReference>
<dbReference type="Proteomes" id="UP000217918">
    <property type="component" value="Unassembled WGS sequence"/>
</dbReference>
<protein>
    <submittedName>
        <fullName evidence="3">ASCH domain-containing protein</fullName>
    </submittedName>
</protein>
<evidence type="ECO:0000313" key="6">
    <source>
        <dbReference type="Proteomes" id="UP000217918"/>
    </source>
</evidence>
<evidence type="ECO:0000313" key="2">
    <source>
        <dbReference type="EMBL" id="MBS1009781.1"/>
    </source>
</evidence>
<dbReference type="Pfam" id="PF04266">
    <property type="entry name" value="ASCH"/>
    <property type="match status" value="1"/>
</dbReference>
<dbReference type="InterPro" id="IPR015947">
    <property type="entry name" value="PUA-like_sf"/>
</dbReference>
<dbReference type="Proteomes" id="UP000676478">
    <property type="component" value="Unassembled WGS sequence"/>
</dbReference>
<dbReference type="AlphaFoldDB" id="A0A0C1PTZ3"/>
<dbReference type="Gene3D" id="3.10.400.10">
    <property type="entry name" value="Sulfate adenylyltransferase"/>
    <property type="match status" value="1"/>
</dbReference>
<reference evidence="4 7" key="3">
    <citation type="submission" date="2018-07" db="EMBL/GenBank/DDBJ databases">
        <authorList>
            <person name="Feyereisen M."/>
        </authorList>
    </citation>
    <scope>NUCLEOTIDE SEQUENCE [LARGE SCALE GENOMIC DNA]</scope>
    <source>
        <strain evidence="4 7">UCCLBBS449</strain>
    </source>
</reference>
<accession>A0A0C1PTZ3</accession>
<evidence type="ECO:0000313" key="7">
    <source>
        <dbReference type="Proteomes" id="UP000307074"/>
    </source>
</evidence>
<dbReference type="Proteomes" id="UP000307074">
    <property type="component" value="Chromosome"/>
</dbReference>